<gene>
    <name evidence="2" type="ORF">RRG08_059642</name>
</gene>
<accession>A0AAE1E5R1</accession>
<comment type="caution">
    <text evidence="2">The sequence shown here is derived from an EMBL/GenBank/DDBJ whole genome shotgun (WGS) entry which is preliminary data.</text>
</comment>
<reference evidence="2" key="1">
    <citation type="journal article" date="2023" name="G3 (Bethesda)">
        <title>A reference genome for the long-term kleptoplast-retaining sea slug Elysia crispata morphotype clarki.</title>
        <authorList>
            <person name="Eastman K.E."/>
            <person name="Pendleton A.L."/>
            <person name="Shaikh M.A."/>
            <person name="Suttiyut T."/>
            <person name="Ogas R."/>
            <person name="Tomko P."/>
            <person name="Gavelis G."/>
            <person name="Widhalm J.R."/>
            <person name="Wisecaver J.H."/>
        </authorList>
    </citation>
    <scope>NUCLEOTIDE SEQUENCE</scope>
    <source>
        <strain evidence="2">ECLA1</strain>
    </source>
</reference>
<name>A0AAE1E5R1_9GAST</name>
<sequence length="95" mass="10412">MGAASSGDTGFLDASRLTSDSTLTTSAEEPAENEFQVQLLNTPDLLEVSDDNDSRLEQGRVSAEEQQGTQRRSLLEMIVDSFSEGQKHNDRTSYV</sequence>
<protein>
    <submittedName>
        <fullName evidence="2">Uncharacterized protein</fullName>
    </submittedName>
</protein>
<proteinExistence type="predicted"/>
<dbReference type="AlphaFoldDB" id="A0AAE1E5R1"/>
<evidence type="ECO:0000313" key="2">
    <source>
        <dbReference type="EMBL" id="KAK3795389.1"/>
    </source>
</evidence>
<evidence type="ECO:0000313" key="3">
    <source>
        <dbReference type="Proteomes" id="UP001283361"/>
    </source>
</evidence>
<dbReference type="Proteomes" id="UP001283361">
    <property type="component" value="Unassembled WGS sequence"/>
</dbReference>
<feature type="compositionally biased region" description="Low complexity" evidence="1">
    <location>
        <begin position="12"/>
        <end position="27"/>
    </location>
</feature>
<dbReference type="EMBL" id="JAWDGP010001066">
    <property type="protein sequence ID" value="KAK3795389.1"/>
    <property type="molecule type" value="Genomic_DNA"/>
</dbReference>
<keyword evidence="3" id="KW-1185">Reference proteome</keyword>
<organism evidence="2 3">
    <name type="scientific">Elysia crispata</name>
    <name type="common">lettuce slug</name>
    <dbReference type="NCBI Taxonomy" id="231223"/>
    <lineage>
        <taxon>Eukaryota</taxon>
        <taxon>Metazoa</taxon>
        <taxon>Spiralia</taxon>
        <taxon>Lophotrochozoa</taxon>
        <taxon>Mollusca</taxon>
        <taxon>Gastropoda</taxon>
        <taxon>Heterobranchia</taxon>
        <taxon>Euthyneura</taxon>
        <taxon>Panpulmonata</taxon>
        <taxon>Sacoglossa</taxon>
        <taxon>Placobranchoidea</taxon>
        <taxon>Plakobranchidae</taxon>
        <taxon>Elysia</taxon>
    </lineage>
</organism>
<feature type="region of interest" description="Disordered" evidence="1">
    <location>
        <begin position="1"/>
        <end position="74"/>
    </location>
</feature>
<evidence type="ECO:0000256" key="1">
    <source>
        <dbReference type="SAM" id="MobiDB-lite"/>
    </source>
</evidence>